<organism evidence="1 2">
    <name type="scientific">Trifolium medium</name>
    <dbReference type="NCBI Taxonomy" id="97028"/>
    <lineage>
        <taxon>Eukaryota</taxon>
        <taxon>Viridiplantae</taxon>
        <taxon>Streptophyta</taxon>
        <taxon>Embryophyta</taxon>
        <taxon>Tracheophyta</taxon>
        <taxon>Spermatophyta</taxon>
        <taxon>Magnoliopsida</taxon>
        <taxon>eudicotyledons</taxon>
        <taxon>Gunneridae</taxon>
        <taxon>Pentapetalae</taxon>
        <taxon>rosids</taxon>
        <taxon>fabids</taxon>
        <taxon>Fabales</taxon>
        <taxon>Fabaceae</taxon>
        <taxon>Papilionoideae</taxon>
        <taxon>50 kb inversion clade</taxon>
        <taxon>NPAAA clade</taxon>
        <taxon>Hologalegina</taxon>
        <taxon>IRL clade</taxon>
        <taxon>Trifolieae</taxon>
        <taxon>Trifolium</taxon>
    </lineage>
</organism>
<sequence>MNKEVRTMKVYGKSTSICCKVE</sequence>
<comment type="caution">
    <text evidence="1">The sequence shown here is derived from an EMBL/GenBank/DDBJ whole genome shotgun (WGS) entry which is preliminary data.</text>
</comment>
<evidence type="ECO:0000313" key="1">
    <source>
        <dbReference type="EMBL" id="MCI87374.1"/>
    </source>
</evidence>
<accession>A0A392VG60</accession>
<proteinExistence type="predicted"/>
<reference evidence="1 2" key="1">
    <citation type="journal article" date="2018" name="Front. Plant Sci.">
        <title>Red Clover (Trifolium pratense) and Zigzag Clover (T. medium) - A Picture of Genomic Similarities and Differences.</title>
        <authorList>
            <person name="Dluhosova J."/>
            <person name="Istvanek J."/>
            <person name="Nedelnik J."/>
            <person name="Repkova J."/>
        </authorList>
    </citation>
    <scope>NUCLEOTIDE SEQUENCE [LARGE SCALE GENOMIC DNA]</scope>
    <source>
        <strain evidence="2">cv. 10/8</strain>
        <tissue evidence="1">Leaf</tissue>
    </source>
</reference>
<dbReference type="EMBL" id="LXQA011164433">
    <property type="protein sequence ID" value="MCI87374.1"/>
    <property type="molecule type" value="Genomic_DNA"/>
</dbReference>
<keyword evidence="2" id="KW-1185">Reference proteome</keyword>
<name>A0A392VG60_9FABA</name>
<protein>
    <submittedName>
        <fullName evidence="1">Uncharacterized protein</fullName>
    </submittedName>
</protein>
<dbReference type="AlphaFoldDB" id="A0A392VG60"/>
<dbReference type="Proteomes" id="UP000265520">
    <property type="component" value="Unassembled WGS sequence"/>
</dbReference>
<evidence type="ECO:0000313" key="2">
    <source>
        <dbReference type="Proteomes" id="UP000265520"/>
    </source>
</evidence>
<feature type="non-terminal residue" evidence="1">
    <location>
        <position position="22"/>
    </location>
</feature>